<feature type="transmembrane region" description="Helical" evidence="1">
    <location>
        <begin position="352"/>
        <end position="373"/>
    </location>
</feature>
<keyword evidence="1" id="KW-1133">Transmembrane helix</keyword>
<keyword evidence="1" id="KW-0812">Transmembrane</keyword>
<gene>
    <name evidence="2" type="ORF">CCMA1212_003475</name>
</gene>
<feature type="transmembrane region" description="Helical" evidence="1">
    <location>
        <begin position="528"/>
        <end position="551"/>
    </location>
</feature>
<sequence length="711" mass="77563">MGLLEAPPGNNLGRNLGLLALDVGDFALAVNHLDASLLQLGNRVALHLGLVRKRLLRTTATTTSTTRSSTSTIRASLAHALLCATPPAHLVLARHLLPRDGQTRARDNLPGSGAVRARLVHLLGRHAALLAGNGRRRRRLGVLHGDGGHVRHDGDARRRGLGPVVPAAEGVEPRRDVLPQGLDLALLALQLLVRLADVRVWVGVLDVLLLVHLRQALARLAVVQLDHAAARPARHRLRVRPPPEHLVKLLREDAPLDHVLDALRHLGRDDGHRLADVLKVEVLLQERVEGAIGGGGFSGERPFALRHRRGFQLANLLGQLGLSSLRIFRVVILRLVVEEVSAHIRHGPVDVLLGGLLGLEADALLGLAAFALAGRRRKEVLVVDAVCVEVQAFVVRGLVVVKLIVARALRRVKSHVAECWAILLFVLVFVVLRLAIAAGLFGAGVGLSHGVCVPVYLFVVAGSVGVGVASCVLLFKVLRLPVELVNVEEAVVEAVGVFDVFLAVLLLFLFILFLVFVLVESIKFLFEAILKCVNVFFIFAFQVAILQLVLIQLGIKLIFILVILYIVFILALNLLTIIKAISLLPSNNLPLLLQLIQHAPRKLQDARNDPPRLLPHLFRLKAVHIHLPQLQHLNLIPPPSAAFPLALPALLQPRLLLLANLRCEALQRFLHHVERARGEGVVRLQEDVPRLGTQAFEQAQQRLVVVRAIGV</sequence>
<evidence type="ECO:0000313" key="3">
    <source>
        <dbReference type="Proteomes" id="UP001642720"/>
    </source>
</evidence>
<dbReference type="Proteomes" id="UP001642720">
    <property type="component" value="Unassembled WGS sequence"/>
</dbReference>
<name>A0ABY2H8Y6_9HYPO</name>
<reference evidence="2 3" key="1">
    <citation type="submission" date="2018-01" db="EMBL/GenBank/DDBJ databases">
        <title>Genome characterization of the sugarcane-associated fungus Trichoderma ghanense CCMA-1212 and their application in lignocelulose bioconversion.</title>
        <authorList>
            <person name="Steindorff A.S."/>
            <person name="Mendes T.D."/>
            <person name="Vilela E.S.D."/>
            <person name="Rodrigues D.S."/>
            <person name="Formighieri E.F."/>
            <person name="Melo I.S."/>
            <person name="Favaro L.C.L."/>
        </authorList>
    </citation>
    <scope>NUCLEOTIDE SEQUENCE [LARGE SCALE GENOMIC DNA]</scope>
    <source>
        <strain evidence="2 3">CCMA-1212</strain>
    </source>
</reference>
<dbReference type="GeneID" id="300575271"/>
<accession>A0ABY2H8Y6</accession>
<proteinExistence type="predicted"/>
<feature type="transmembrane region" description="Helical" evidence="1">
    <location>
        <begin position="420"/>
        <end position="443"/>
    </location>
</feature>
<dbReference type="EMBL" id="PPTA01000004">
    <property type="protein sequence ID" value="TFB04596.1"/>
    <property type="molecule type" value="Genomic_DNA"/>
</dbReference>
<protein>
    <submittedName>
        <fullName evidence="2">Uncharacterized protein</fullName>
    </submittedName>
</protein>
<feature type="transmembrane region" description="Helical" evidence="1">
    <location>
        <begin position="557"/>
        <end position="578"/>
    </location>
</feature>
<evidence type="ECO:0000313" key="2">
    <source>
        <dbReference type="EMBL" id="TFB04596.1"/>
    </source>
</evidence>
<evidence type="ECO:0000256" key="1">
    <source>
        <dbReference type="SAM" id="Phobius"/>
    </source>
</evidence>
<comment type="caution">
    <text evidence="2">The sequence shown here is derived from an EMBL/GenBank/DDBJ whole genome shotgun (WGS) entry which is preliminary data.</text>
</comment>
<feature type="transmembrane region" description="Helical" evidence="1">
    <location>
        <begin position="455"/>
        <end position="475"/>
    </location>
</feature>
<feature type="transmembrane region" description="Helical" evidence="1">
    <location>
        <begin position="495"/>
        <end position="519"/>
    </location>
</feature>
<organism evidence="2 3">
    <name type="scientific">Trichoderma ghanense</name>
    <dbReference type="NCBI Taxonomy" id="65468"/>
    <lineage>
        <taxon>Eukaryota</taxon>
        <taxon>Fungi</taxon>
        <taxon>Dikarya</taxon>
        <taxon>Ascomycota</taxon>
        <taxon>Pezizomycotina</taxon>
        <taxon>Sordariomycetes</taxon>
        <taxon>Hypocreomycetidae</taxon>
        <taxon>Hypocreales</taxon>
        <taxon>Hypocreaceae</taxon>
        <taxon>Trichoderma</taxon>
    </lineage>
</organism>
<dbReference type="RefSeq" id="XP_073560797.1">
    <property type="nucleotide sequence ID" value="XM_073700821.1"/>
</dbReference>
<keyword evidence="3" id="KW-1185">Reference proteome</keyword>
<keyword evidence="1" id="KW-0472">Membrane</keyword>